<comment type="caution">
    <text evidence="1">The sequence shown here is derived from an EMBL/GenBank/DDBJ whole genome shotgun (WGS) entry which is preliminary data.</text>
</comment>
<sequence length="398" mass="42841">MPFQTSHPSANVHSLSYRQCSFETRDPNSRKRTLITECASNSIRMSAVLDGQSWLDKACSTFMRGLRSPARTRSGSSAARVALFGALFSTSAIIPATAAETAIPITPPAGTDLSQAILPPSGLYGALFSIPYNENRNSYDYDGNKVPAQQNVRLRIPLTGVALAYVYPFELWGGQLGSTLVVSFWDLDYSIAGGAVRGHQRNLADTYSDIFFWSKNVGRFGATPGDLPLSYGLTVAGGFALKFPTGKYDKANPLNIGSNIWLAIPNFAVTYVTGPDMSLGDSTELSARVFMGFPYKNSATGYNSGNIVAVDWSASQRFGNFQVGVAGYYQKQISDDNAAGGVAVPDGGRFSYAGIGPVLQYTFPKNGISIKAKYGNNFGEKNFTNTNFLSFSISGKLY</sequence>
<dbReference type="Pfam" id="PF13557">
    <property type="entry name" value="Phenol_MetA_deg"/>
    <property type="match status" value="1"/>
</dbReference>
<accession>A0A2S7F208</accession>
<dbReference type="InterPro" id="IPR025737">
    <property type="entry name" value="FApF"/>
</dbReference>
<evidence type="ECO:0000313" key="2">
    <source>
        <dbReference type="Proteomes" id="UP000238261"/>
    </source>
</evidence>
<protein>
    <recommendedName>
        <fullName evidence="3">Phenol degradation protein meta</fullName>
    </recommendedName>
</protein>
<gene>
    <name evidence="1" type="ORF">XhyaCFBP1156_03700</name>
</gene>
<dbReference type="AlphaFoldDB" id="A0A2S7F208"/>
<organism evidence="1 2">
    <name type="scientific">Xanthomonas hyacinthi</name>
    <dbReference type="NCBI Taxonomy" id="56455"/>
    <lineage>
        <taxon>Bacteria</taxon>
        <taxon>Pseudomonadati</taxon>
        <taxon>Pseudomonadota</taxon>
        <taxon>Gammaproteobacteria</taxon>
        <taxon>Lysobacterales</taxon>
        <taxon>Lysobacteraceae</taxon>
        <taxon>Xanthomonas</taxon>
    </lineage>
</organism>
<dbReference type="Proteomes" id="UP000238261">
    <property type="component" value="Unassembled WGS sequence"/>
</dbReference>
<name>A0A2S7F208_9XANT</name>
<proteinExistence type="predicted"/>
<keyword evidence="2" id="KW-1185">Reference proteome</keyword>
<dbReference type="EMBL" id="MDEG01000002">
    <property type="protein sequence ID" value="PPU99382.1"/>
    <property type="molecule type" value="Genomic_DNA"/>
</dbReference>
<evidence type="ECO:0008006" key="3">
    <source>
        <dbReference type="Google" id="ProtNLM"/>
    </source>
</evidence>
<reference evidence="2" key="1">
    <citation type="submission" date="2016-08" db="EMBL/GenBank/DDBJ databases">
        <authorList>
            <person name="Merda D."/>
            <person name="Briand M."/>
            <person name="Taghouti G."/>
            <person name="Carrere S."/>
            <person name="Gouzy J."/>
            <person name="Portier P."/>
            <person name="Jacques M.-A."/>
            <person name="Fischer-Le Saux M."/>
        </authorList>
    </citation>
    <scope>NUCLEOTIDE SEQUENCE [LARGE SCALE GENOMIC DNA]</scope>
    <source>
        <strain evidence="2">CFBP1156</strain>
    </source>
</reference>
<evidence type="ECO:0000313" key="1">
    <source>
        <dbReference type="EMBL" id="PPU99382.1"/>
    </source>
</evidence>